<feature type="non-terminal residue" evidence="1">
    <location>
        <position position="1"/>
    </location>
</feature>
<sequence>SEDAQFRLDVHRCRLLRRGIPAQPILNGYCGNYEVGMARSMVNDPAFNYEDAPIMSESF</sequence>
<gene>
    <name evidence="1" type="ORF">BYL167_LOCUS55749</name>
</gene>
<name>A0A8S3DM15_9BILA</name>
<protein>
    <submittedName>
        <fullName evidence="1">Uncharacterized protein</fullName>
    </submittedName>
</protein>
<proteinExistence type="predicted"/>
<organism evidence="1 2">
    <name type="scientific">Rotaria magnacalcarata</name>
    <dbReference type="NCBI Taxonomy" id="392030"/>
    <lineage>
        <taxon>Eukaryota</taxon>
        <taxon>Metazoa</taxon>
        <taxon>Spiralia</taxon>
        <taxon>Gnathifera</taxon>
        <taxon>Rotifera</taxon>
        <taxon>Eurotatoria</taxon>
        <taxon>Bdelloidea</taxon>
        <taxon>Philodinida</taxon>
        <taxon>Philodinidae</taxon>
        <taxon>Rotaria</taxon>
    </lineage>
</organism>
<dbReference type="AlphaFoldDB" id="A0A8S3DM15"/>
<evidence type="ECO:0000313" key="1">
    <source>
        <dbReference type="EMBL" id="CAF5012850.1"/>
    </source>
</evidence>
<dbReference type="Proteomes" id="UP000681967">
    <property type="component" value="Unassembled WGS sequence"/>
</dbReference>
<comment type="caution">
    <text evidence="1">The sequence shown here is derived from an EMBL/GenBank/DDBJ whole genome shotgun (WGS) entry which is preliminary data.</text>
</comment>
<dbReference type="EMBL" id="CAJOBH010211740">
    <property type="protein sequence ID" value="CAF5012850.1"/>
    <property type="molecule type" value="Genomic_DNA"/>
</dbReference>
<reference evidence="1" key="1">
    <citation type="submission" date="2021-02" db="EMBL/GenBank/DDBJ databases">
        <authorList>
            <person name="Nowell W R."/>
        </authorList>
    </citation>
    <scope>NUCLEOTIDE SEQUENCE</scope>
</reference>
<accession>A0A8S3DM15</accession>
<evidence type="ECO:0000313" key="2">
    <source>
        <dbReference type="Proteomes" id="UP000681967"/>
    </source>
</evidence>